<name>A0A222FEW8_9GAMM</name>
<evidence type="ECO:0000256" key="1">
    <source>
        <dbReference type="SAM" id="Phobius"/>
    </source>
</evidence>
<keyword evidence="1" id="KW-0812">Transmembrane</keyword>
<dbReference type="Pfam" id="PF13401">
    <property type="entry name" value="AAA_22"/>
    <property type="match status" value="1"/>
</dbReference>
<keyword evidence="1" id="KW-1133">Transmembrane helix</keyword>
<dbReference type="PANTHER" id="PTHR35894:SF7">
    <property type="entry name" value="GENERAL SECRETION PATHWAY PROTEIN A-RELATED"/>
    <property type="match status" value="1"/>
</dbReference>
<dbReference type="InterPro" id="IPR049945">
    <property type="entry name" value="AAA_22"/>
</dbReference>
<dbReference type="KEGG" id="bsan:CHH28_00110"/>
<keyword evidence="4" id="KW-1185">Reference proteome</keyword>
<dbReference type="InterPro" id="IPR027417">
    <property type="entry name" value="P-loop_NTPase"/>
</dbReference>
<evidence type="ECO:0000313" key="4">
    <source>
        <dbReference type="Proteomes" id="UP000202440"/>
    </source>
</evidence>
<sequence length="301" mass="33244">MTALAHLNQSCQQHFGLQQAPFTLTPNTDFYVDLPAQRQAYELVQYALASGEGFVKVTGEVGTGKTLLCRRLLNELHQHGSVTLYLPNPHLSADALWFALAAELELAVAHMSLPAVQQALQQRLLQLAQQRKQVVLLVDEAQSMPVETLEALRLVSNLETEQQKLLQIVLFGQPELDHLLQQPQLRQLLQRITSSANLSPLTSSDMLADYIQQRMSLAGYRGMQLFARDAVEHLWRASGGVPRLVNILAAKSLLAGYGQGVDKIERHHVALAAADTEAATLATLVPWWWAVVVLLACVVVL</sequence>
<protein>
    <submittedName>
        <fullName evidence="3">AAA family ATPase</fullName>
    </submittedName>
</protein>
<keyword evidence="1" id="KW-0472">Membrane</keyword>
<dbReference type="EMBL" id="CP022530">
    <property type="protein sequence ID" value="ASP37182.1"/>
    <property type="molecule type" value="Genomic_DNA"/>
</dbReference>
<dbReference type="Proteomes" id="UP000202440">
    <property type="component" value="Chromosome"/>
</dbReference>
<evidence type="ECO:0000313" key="3">
    <source>
        <dbReference type="EMBL" id="ASP37182.1"/>
    </source>
</evidence>
<feature type="domain" description="ORC1/DEAH AAA+ ATPase" evidence="2">
    <location>
        <begin position="50"/>
        <end position="180"/>
    </location>
</feature>
<evidence type="ECO:0000259" key="2">
    <source>
        <dbReference type="Pfam" id="PF13401"/>
    </source>
</evidence>
<dbReference type="SUPFAM" id="SSF52540">
    <property type="entry name" value="P-loop containing nucleoside triphosphate hydrolases"/>
    <property type="match status" value="1"/>
</dbReference>
<dbReference type="OrthoDB" id="9780149at2"/>
<dbReference type="PANTHER" id="PTHR35894">
    <property type="entry name" value="GENERAL SECRETION PATHWAY PROTEIN A-RELATED"/>
    <property type="match status" value="1"/>
</dbReference>
<dbReference type="RefSeq" id="WP_094058400.1">
    <property type="nucleotide sequence ID" value="NZ_CP022530.1"/>
</dbReference>
<reference evidence="3 4" key="1">
    <citation type="submission" date="2017-07" db="EMBL/GenBank/DDBJ databases">
        <title>Annotated genome sequence of Bacterioplanes sanyensis isolated from Red Sea.</title>
        <authorList>
            <person name="Rehman Z.U."/>
        </authorList>
    </citation>
    <scope>NUCLEOTIDE SEQUENCE [LARGE SCALE GENOMIC DNA]</scope>
    <source>
        <strain evidence="3 4">NV9</strain>
    </source>
</reference>
<gene>
    <name evidence="3" type="ORF">CHH28_00110</name>
</gene>
<feature type="transmembrane region" description="Helical" evidence="1">
    <location>
        <begin position="278"/>
        <end position="300"/>
    </location>
</feature>
<dbReference type="Gene3D" id="3.40.50.300">
    <property type="entry name" value="P-loop containing nucleotide triphosphate hydrolases"/>
    <property type="match status" value="1"/>
</dbReference>
<dbReference type="AlphaFoldDB" id="A0A222FEW8"/>
<dbReference type="InterPro" id="IPR052026">
    <property type="entry name" value="ExeA_AAA_ATPase_DNA-bind"/>
</dbReference>
<organism evidence="3 4">
    <name type="scientific">Bacterioplanes sanyensis</name>
    <dbReference type="NCBI Taxonomy" id="1249553"/>
    <lineage>
        <taxon>Bacteria</taxon>
        <taxon>Pseudomonadati</taxon>
        <taxon>Pseudomonadota</taxon>
        <taxon>Gammaproteobacteria</taxon>
        <taxon>Oceanospirillales</taxon>
        <taxon>Oceanospirillaceae</taxon>
        <taxon>Bacterioplanes</taxon>
    </lineage>
</organism>
<accession>A0A222FEW8</accession>
<dbReference type="GO" id="GO:0016887">
    <property type="term" value="F:ATP hydrolysis activity"/>
    <property type="evidence" value="ECO:0007669"/>
    <property type="project" value="InterPro"/>
</dbReference>
<proteinExistence type="predicted"/>